<organism evidence="3 4">
    <name type="scientific">Salinarimonas ramus</name>
    <dbReference type="NCBI Taxonomy" id="690164"/>
    <lineage>
        <taxon>Bacteria</taxon>
        <taxon>Pseudomonadati</taxon>
        <taxon>Pseudomonadota</taxon>
        <taxon>Alphaproteobacteria</taxon>
        <taxon>Hyphomicrobiales</taxon>
        <taxon>Salinarimonadaceae</taxon>
        <taxon>Salinarimonas</taxon>
    </lineage>
</organism>
<dbReference type="SUPFAM" id="SSF103481">
    <property type="entry name" value="Multidrug resistance efflux transporter EmrE"/>
    <property type="match status" value="2"/>
</dbReference>
<dbReference type="InterPro" id="IPR000620">
    <property type="entry name" value="EamA_dom"/>
</dbReference>
<evidence type="ECO:0000313" key="3">
    <source>
        <dbReference type="EMBL" id="GGK25129.1"/>
    </source>
</evidence>
<dbReference type="InterPro" id="IPR037185">
    <property type="entry name" value="EmrE-like"/>
</dbReference>
<evidence type="ECO:0000313" key="4">
    <source>
        <dbReference type="Proteomes" id="UP000600449"/>
    </source>
</evidence>
<dbReference type="PANTHER" id="PTHR22911:SF135">
    <property type="entry name" value="BLR4310 PROTEIN"/>
    <property type="match status" value="1"/>
</dbReference>
<accession>A0A917V2Q8</accession>
<keyword evidence="1" id="KW-1133">Transmembrane helix</keyword>
<feature type="transmembrane region" description="Helical" evidence="1">
    <location>
        <begin position="45"/>
        <end position="66"/>
    </location>
</feature>
<dbReference type="Pfam" id="PF00892">
    <property type="entry name" value="EamA"/>
    <property type="match status" value="2"/>
</dbReference>
<dbReference type="Proteomes" id="UP000600449">
    <property type="component" value="Unassembled WGS sequence"/>
</dbReference>
<evidence type="ECO:0000256" key="1">
    <source>
        <dbReference type="SAM" id="Phobius"/>
    </source>
</evidence>
<feature type="transmembrane region" description="Helical" evidence="1">
    <location>
        <begin position="12"/>
        <end position="33"/>
    </location>
</feature>
<sequence length="318" mass="33449">MPAPGASALSAFGTPGARAGILVMLAAMLIFAINDTLGKWLVATYSAGQVLLIRSLAALIVLAPFLMRASPRALLAPERPGLQALRVALSTLEVFCFYVAVSALPLADVLTYWMAAPIWVAALSPLVLGERIGWRRWSAIAVGFVGVLVALEPSRASISPAAGVCIVGSLAFAGMMLLSRVLRGTPDTTLVLWQTTGAGLAGLVLAPFAWVSPTPFDVGLLALLGVLSMLGHICVNRAFKLADAGTVVPYQYTLLLFAGVLGWLVFGDVPRPALVIGAMIIVGAGVYIFLRERQVARRAGRSARRALTRTRTRPAAPP</sequence>
<proteinExistence type="predicted"/>
<feature type="transmembrane region" description="Helical" evidence="1">
    <location>
        <begin position="157"/>
        <end position="178"/>
    </location>
</feature>
<name>A0A917V2Q8_9HYPH</name>
<keyword evidence="1" id="KW-0812">Transmembrane</keyword>
<dbReference type="AlphaFoldDB" id="A0A917V2Q8"/>
<keyword evidence="4" id="KW-1185">Reference proteome</keyword>
<feature type="transmembrane region" description="Helical" evidence="1">
    <location>
        <begin position="272"/>
        <end position="290"/>
    </location>
</feature>
<feature type="domain" description="EamA" evidence="2">
    <location>
        <begin position="19"/>
        <end position="150"/>
    </location>
</feature>
<feature type="transmembrane region" description="Helical" evidence="1">
    <location>
        <begin position="190"/>
        <end position="210"/>
    </location>
</feature>
<feature type="domain" description="EamA" evidence="2">
    <location>
        <begin position="164"/>
        <end position="286"/>
    </location>
</feature>
<evidence type="ECO:0000259" key="2">
    <source>
        <dbReference type="Pfam" id="PF00892"/>
    </source>
</evidence>
<feature type="transmembrane region" description="Helical" evidence="1">
    <location>
        <begin position="110"/>
        <end position="127"/>
    </location>
</feature>
<feature type="transmembrane region" description="Helical" evidence="1">
    <location>
        <begin position="247"/>
        <end position="266"/>
    </location>
</feature>
<dbReference type="PANTHER" id="PTHR22911">
    <property type="entry name" value="ACYL-MALONYL CONDENSING ENZYME-RELATED"/>
    <property type="match status" value="1"/>
</dbReference>
<keyword evidence="1" id="KW-0472">Membrane</keyword>
<protein>
    <submittedName>
        <fullName evidence="3">Permease</fullName>
    </submittedName>
</protein>
<comment type="caution">
    <text evidence="3">The sequence shown here is derived from an EMBL/GenBank/DDBJ whole genome shotgun (WGS) entry which is preliminary data.</text>
</comment>
<dbReference type="RefSeq" id="WP_210317578.1">
    <property type="nucleotide sequence ID" value="NZ_BMMF01000003.1"/>
</dbReference>
<dbReference type="GO" id="GO:0016020">
    <property type="term" value="C:membrane"/>
    <property type="evidence" value="ECO:0007669"/>
    <property type="project" value="InterPro"/>
</dbReference>
<reference evidence="3 4" key="1">
    <citation type="journal article" date="2014" name="Int. J. Syst. Evol. Microbiol.">
        <title>Complete genome sequence of Corynebacterium casei LMG S-19264T (=DSM 44701T), isolated from a smear-ripened cheese.</title>
        <authorList>
            <consortium name="US DOE Joint Genome Institute (JGI-PGF)"/>
            <person name="Walter F."/>
            <person name="Albersmeier A."/>
            <person name="Kalinowski J."/>
            <person name="Ruckert C."/>
        </authorList>
    </citation>
    <scope>NUCLEOTIDE SEQUENCE [LARGE SCALE GENOMIC DNA]</scope>
    <source>
        <strain evidence="3 4">CGMCC 1.9161</strain>
    </source>
</reference>
<feature type="transmembrane region" description="Helical" evidence="1">
    <location>
        <begin position="216"/>
        <end position="235"/>
    </location>
</feature>
<gene>
    <name evidence="3" type="ORF">GCM10011322_09610</name>
</gene>
<feature type="transmembrane region" description="Helical" evidence="1">
    <location>
        <begin position="134"/>
        <end position="151"/>
    </location>
</feature>
<dbReference type="EMBL" id="BMMF01000003">
    <property type="protein sequence ID" value="GGK25129.1"/>
    <property type="molecule type" value="Genomic_DNA"/>
</dbReference>